<comment type="caution">
    <text evidence="2">The sequence shown here is derived from an EMBL/GenBank/DDBJ whole genome shotgun (WGS) entry which is preliminary data.</text>
</comment>
<keyword evidence="3" id="KW-1185">Reference proteome</keyword>
<protein>
    <submittedName>
        <fullName evidence="2">Methyltransferase</fullName>
    </submittedName>
</protein>
<keyword evidence="2" id="KW-0489">Methyltransferase</keyword>
<name>A0A9P6GEN5_9PLEO</name>
<gene>
    <name evidence="2" type="ORF">PMIN01_09657</name>
</gene>
<dbReference type="CDD" id="cd02440">
    <property type="entry name" value="AdoMet_MTases"/>
    <property type="match status" value="1"/>
</dbReference>
<dbReference type="PANTHER" id="PTHR43591:SF10">
    <property type="entry name" value="ABC TRANSMEMBRANE TYPE-1 DOMAIN-CONTAINING PROTEIN-RELATED"/>
    <property type="match status" value="1"/>
</dbReference>
<dbReference type="AlphaFoldDB" id="A0A9P6GEN5"/>
<dbReference type="Pfam" id="PF13489">
    <property type="entry name" value="Methyltransf_23"/>
    <property type="match status" value="1"/>
</dbReference>
<dbReference type="InterPro" id="IPR029063">
    <property type="entry name" value="SAM-dependent_MTases_sf"/>
</dbReference>
<evidence type="ECO:0000256" key="1">
    <source>
        <dbReference type="SAM" id="MobiDB-lite"/>
    </source>
</evidence>
<feature type="compositionally biased region" description="Low complexity" evidence="1">
    <location>
        <begin position="23"/>
        <end position="35"/>
    </location>
</feature>
<sequence length="368" mass="40947">MSAATSVPAAPDPAPAPAPAPSPSAEELPSVPAPADQDAIQEVTTLEADTATPSDSDADSAFDGESSASTSLASSILKYEYSNGRRYHGYRSGAYVLPNDGDEQDRLDLLHHIFLMLLDGKLFTSPIAPARVLDIGTGTGIWALDFGDENPASEVVGTDLSPMQPSWVPPNVKFYIDDAESEWVYSPHERFDLIHARGLSGAINDWEKLCRQCYENMRPGGWLEFQEPLAWVESDDDSMERAHNLRLWQQLCNDAAAKFGKEIKVGHTLKERLLGAGFVDVHEKVVKVPLGPWPKDPKMKEIGRYQREHMSIGIEPYTLGFLGKVMGWSETECKIMIAKVREEVRDKSLHLYIRFYFVYGRKPESARH</sequence>
<dbReference type="EMBL" id="WJXW01000010">
    <property type="protein sequence ID" value="KAF9732799.1"/>
    <property type="molecule type" value="Genomic_DNA"/>
</dbReference>
<dbReference type="GO" id="GO:0032259">
    <property type="term" value="P:methylation"/>
    <property type="evidence" value="ECO:0007669"/>
    <property type="project" value="UniProtKB-KW"/>
</dbReference>
<dbReference type="Proteomes" id="UP000756921">
    <property type="component" value="Unassembled WGS sequence"/>
</dbReference>
<proteinExistence type="predicted"/>
<dbReference type="OrthoDB" id="2013972at2759"/>
<dbReference type="PANTHER" id="PTHR43591">
    <property type="entry name" value="METHYLTRANSFERASE"/>
    <property type="match status" value="1"/>
</dbReference>
<dbReference type="GO" id="GO:0008168">
    <property type="term" value="F:methyltransferase activity"/>
    <property type="evidence" value="ECO:0007669"/>
    <property type="project" value="UniProtKB-KW"/>
</dbReference>
<feature type="region of interest" description="Disordered" evidence="1">
    <location>
        <begin position="1"/>
        <end position="66"/>
    </location>
</feature>
<keyword evidence="2" id="KW-0808">Transferase</keyword>
<evidence type="ECO:0000313" key="2">
    <source>
        <dbReference type="EMBL" id="KAF9732799.1"/>
    </source>
</evidence>
<reference evidence="2" key="1">
    <citation type="journal article" date="2020" name="Mol. Plant Microbe Interact.">
        <title>Genome Sequence of the Biocontrol Agent Coniothyrium minitans strain Conio (IMI 134523).</title>
        <authorList>
            <person name="Patel D."/>
            <person name="Shittu T.A."/>
            <person name="Baroncelli R."/>
            <person name="Muthumeenakshi S."/>
            <person name="Osborne T.H."/>
            <person name="Janganan T.K."/>
            <person name="Sreenivasaprasad S."/>
        </authorList>
    </citation>
    <scope>NUCLEOTIDE SEQUENCE</scope>
    <source>
        <strain evidence="2">Conio</strain>
    </source>
</reference>
<dbReference type="SUPFAM" id="SSF53335">
    <property type="entry name" value="S-adenosyl-L-methionine-dependent methyltransferases"/>
    <property type="match status" value="1"/>
</dbReference>
<feature type="compositionally biased region" description="Pro residues" evidence="1">
    <location>
        <begin position="10"/>
        <end position="22"/>
    </location>
</feature>
<evidence type="ECO:0000313" key="3">
    <source>
        <dbReference type="Proteomes" id="UP000756921"/>
    </source>
</evidence>
<accession>A0A9P6GEN5</accession>
<dbReference type="Gene3D" id="3.40.50.150">
    <property type="entry name" value="Vaccinia Virus protein VP39"/>
    <property type="match status" value="1"/>
</dbReference>
<organism evidence="2 3">
    <name type="scientific">Paraphaeosphaeria minitans</name>
    <dbReference type="NCBI Taxonomy" id="565426"/>
    <lineage>
        <taxon>Eukaryota</taxon>
        <taxon>Fungi</taxon>
        <taxon>Dikarya</taxon>
        <taxon>Ascomycota</taxon>
        <taxon>Pezizomycotina</taxon>
        <taxon>Dothideomycetes</taxon>
        <taxon>Pleosporomycetidae</taxon>
        <taxon>Pleosporales</taxon>
        <taxon>Massarineae</taxon>
        <taxon>Didymosphaeriaceae</taxon>
        <taxon>Paraphaeosphaeria</taxon>
    </lineage>
</organism>